<feature type="non-terminal residue" evidence="1">
    <location>
        <position position="1"/>
    </location>
</feature>
<dbReference type="EMBL" id="RWGY01000039">
    <property type="protein sequence ID" value="TVU08727.1"/>
    <property type="molecule type" value="Genomic_DNA"/>
</dbReference>
<proteinExistence type="predicted"/>
<dbReference type="AlphaFoldDB" id="A0A5J9TC03"/>
<dbReference type="Proteomes" id="UP000324897">
    <property type="component" value="Chromosome 3"/>
</dbReference>
<protein>
    <submittedName>
        <fullName evidence="1">Uncharacterized protein</fullName>
    </submittedName>
</protein>
<evidence type="ECO:0000313" key="2">
    <source>
        <dbReference type="Proteomes" id="UP000324897"/>
    </source>
</evidence>
<evidence type="ECO:0000313" key="1">
    <source>
        <dbReference type="EMBL" id="TVU08727.1"/>
    </source>
</evidence>
<dbReference type="Gramene" id="TVU08727">
    <property type="protein sequence ID" value="TVU08727"/>
    <property type="gene ID" value="EJB05_42139"/>
</dbReference>
<keyword evidence="2" id="KW-1185">Reference proteome</keyword>
<gene>
    <name evidence="1" type="ORF">EJB05_42139</name>
</gene>
<sequence length="72" mass="8409">MFDEMRLSTFCVSVQSVYFVLHTMSMISTAELVRRRLIGIPFSLCSSRMYKLVKGSHEKNNLTREMKQTQTD</sequence>
<organism evidence="1 2">
    <name type="scientific">Eragrostis curvula</name>
    <name type="common">weeping love grass</name>
    <dbReference type="NCBI Taxonomy" id="38414"/>
    <lineage>
        <taxon>Eukaryota</taxon>
        <taxon>Viridiplantae</taxon>
        <taxon>Streptophyta</taxon>
        <taxon>Embryophyta</taxon>
        <taxon>Tracheophyta</taxon>
        <taxon>Spermatophyta</taxon>
        <taxon>Magnoliopsida</taxon>
        <taxon>Liliopsida</taxon>
        <taxon>Poales</taxon>
        <taxon>Poaceae</taxon>
        <taxon>PACMAD clade</taxon>
        <taxon>Chloridoideae</taxon>
        <taxon>Eragrostideae</taxon>
        <taxon>Eragrostidinae</taxon>
        <taxon>Eragrostis</taxon>
    </lineage>
</organism>
<name>A0A5J9TC03_9POAL</name>
<accession>A0A5J9TC03</accession>
<comment type="caution">
    <text evidence="1">The sequence shown here is derived from an EMBL/GenBank/DDBJ whole genome shotgun (WGS) entry which is preliminary data.</text>
</comment>
<reference evidence="1 2" key="1">
    <citation type="journal article" date="2019" name="Sci. Rep.">
        <title>A high-quality genome of Eragrostis curvula grass provides insights into Poaceae evolution and supports new strategies to enhance forage quality.</title>
        <authorList>
            <person name="Carballo J."/>
            <person name="Santos B.A.C.M."/>
            <person name="Zappacosta D."/>
            <person name="Garbus I."/>
            <person name="Selva J.P."/>
            <person name="Gallo C.A."/>
            <person name="Diaz A."/>
            <person name="Albertini E."/>
            <person name="Caccamo M."/>
            <person name="Echenique V."/>
        </authorList>
    </citation>
    <scope>NUCLEOTIDE SEQUENCE [LARGE SCALE GENOMIC DNA]</scope>
    <source>
        <strain evidence="2">cv. Victoria</strain>
        <tissue evidence="1">Leaf</tissue>
    </source>
</reference>